<name>A0A8J8T715_HALGN</name>
<keyword evidence="3" id="KW-1185">Reference proteome</keyword>
<comment type="caution">
    <text evidence="2">The sequence shown here is derived from an EMBL/GenBank/DDBJ whole genome shotgun (WGS) entry which is preliminary data.</text>
</comment>
<dbReference type="EMBL" id="RRYP01002399">
    <property type="protein sequence ID" value="TNV84812.1"/>
    <property type="molecule type" value="Genomic_DNA"/>
</dbReference>
<sequence>MQMQWTEHRNNQLDASNKESEMIGETFNSRNIESVSRRQKEAPQTIPLWKSTPVIQYNGYESYPLPMSMSDTITQEDIDRRRQCSCGSRELIQYFCKDEQCYQRPERQYFGGCCFELHDHLPGKLVEESERINQRWLNLIQDTSLSLQLTKDSLDELRPLCDLLEDAAYSAGIEIARPLGTEVRELESVLQYSVDKYSQDEEGEPCVQRLVKAFALRELWQLERNRVTLGRDLDRLRNLARINIEEFYGAYKPAIEIIGSQLNRWGQLSKSNHQLLLQLKMREQQEAKEKLQKDIKRLNERLSQWEMQQ</sequence>
<evidence type="ECO:0000313" key="3">
    <source>
        <dbReference type="Proteomes" id="UP000785679"/>
    </source>
</evidence>
<evidence type="ECO:0000313" key="2">
    <source>
        <dbReference type="EMBL" id="TNV84812.1"/>
    </source>
</evidence>
<organism evidence="2 3">
    <name type="scientific">Halteria grandinella</name>
    <dbReference type="NCBI Taxonomy" id="5974"/>
    <lineage>
        <taxon>Eukaryota</taxon>
        <taxon>Sar</taxon>
        <taxon>Alveolata</taxon>
        <taxon>Ciliophora</taxon>
        <taxon>Intramacronucleata</taxon>
        <taxon>Spirotrichea</taxon>
        <taxon>Stichotrichia</taxon>
        <taxon>Sporadotrichida</taxon>
        <taxon>Halteriidae</taxon>
        <taxon>Halteria</taxon>
    </lineage>
</organism>
<proteinExistence type="predicted"/>
<gene>
    <name evidence="2" type="ORF">FGO68_gene14001</name>
</gene>
<feature type="coiled-coil region" evidence="1">
    <location>
        <begin position="274"/>
        <end position="308"/>
    </location>
</feature>
<dbReference type="Proteomes" id="UP000785679">
    <property type="component" value="Unassembled WGS sequence"/>
</dbReference>
<protein>
    <submittedName>
        <fullName evidence="2">Uncharacterized protein</fullName>
    </submittedName>
</protein>
<keyword evidence="1" id="KW-0175">Coiled coil</keyword>
<dbReference type="AlphaFoldDB" id="A0A8J8T715"/>
<evidence type="ECO:0000256" key="1">
    <source>
        <dbReference type="SAM" id="Coils"/>
    </source>
</evidence>
<reference evidence="2" key="1">
    <citation type="submission" date="2019-06" db="EMBL/GenBank/DDBJ databases">
        <authorList>
            <person name="Zheng W."/>
        </authorList>
    </citation>
    <scope>NUCLEOTIDE SEQUENCE</scope>
    <source>
        <strain evidence="2">QDHG01</strain>
    </source>
</reference>
<accession>A0A8J8T715</accession>